<evidence type="ECO:0000313" key="2">
    <source>
        <dbReference type="EMBL" id="KAJ5106119.1"/>
    </source>
</evidence>
<feature type="compositionally biased region" description="Basic and acidic residues" evidence="1">
    <location>
        <begin position="1"/>
        <end position="11"/>
    </location>
</feature>
<comment type="caution">
    <text evidence="2">The sequence shown here is derived from an EMBL/GenBank/DDBJ whole genome shotgun (WGS) entry which is preliminary data.</text>
</comment>
<dbReference type="CDD" id="cd02231">
    <property type="entry name" value="cupin_BLL6423-like"/>
    <property type="match status" value="1"/>
</dbReference>
<dbReference type="PANTHER" id="PTHR36156">
    <property type="entry name" value="SLR2101 PROTEIN"/>
    <property type="match status" value="1"/>
</dbReference>
<name>A0A9W9FTK4_9EURO</name>
<gene>
    <name evidence="2" type="ORF">N7456_002794</name>
</gene>
<dbReference type="AlphaFoldDB" id="A0A9W9FTK4"/>
<keyword evidence="3" id="KW-1185">Reference proteome</keyword>
<sequence>MTHEETTDSHARHQATGLPPVTRHITGHNAKGKAVLHSTGEVPPNFFGKSNPGEQQHPMAFHVAYTTSEFPADLNSDADVVAHDNVTKSGNLGLVNPNGTVFRIVDFPPNSPGAVHRTQSLDYGIVLDGQVEMILEEGEPVPMERGHVAIQRATMHGWSNPSKTEWARMAFILQDCKPLTVGGTHLREDLGPLESVIKASGNDQETS</sequence>
<dbReference type="OrthoDB" id="5840532at2759"/>
<proteinExistence type="predicted"/>
<dbReference type="InterPro" id="IPR014710">
    <property type="entry name" value="RmlC-like_jellyroll"/>
</dbReference>
<dbReference type="InterPro" id="IPR011051">
    <property type="entry name" value="RmlC_Cupin_sf"/>
</dbReference>
<evidence type="ECO:0000313" key="3">
    <source>
        <dbReference type="Proteomes" id="UP001149165"/>
    </source>
</evidence>
<feature type="region of interest" description="Disordered" evidence="1">
    <location>
        <begin position="1"/>
        <end position="25"/>
    </location>
</feature>
<evidence type="ECO:0000256" key="1">
    <source>
        <dbReference type="SAM" id="MobiDB-lite"/>
    </source>
</evidence>
<reference evidence="2" key="2">
    <citation type="journal article" date="2023" name="IMA Fungus">
        <title>Comparative genomic study of the Penicillium genus elucidates a diverse pangenome and 15 lateral gene transfer events.</title>
        <authorList>
            <person name="Petersen C."/>
            <person name="Sorensen T."/>
            <person name="Nielsen M.R."/>
            <person name="Sondergaard T.E."/>
            <person name="Sorensen J.L."/>
            <person name="Fitzpatrick D.A."/>
            <person name="Frisvad J.C."/>
            <person name="Nielsen K.L."/>
        </authorList>
    </citation>
    <scope>NUCLEOTIDE SEQUENCE</scope>
    <source>
        <strain evidence="2">IBT 30069</strain>
    </source>
</reference>
<dbReference type="PANTHER" id="PTHR36156:SF2">
    <property type="entry name" value="CUPIN TYPE-2 DOMAIN-CONTAINING PROTEIN"/>
    <property type="match status" value="1"/>
</dbReference>
<dbReference type="SUPFAM" id="SSF51182">
    <property type="entry name" value="RmlC-like cupins"/>
    <property type="match status" value="1"/>
</dbReference>
<dbReference type="EMBL" id="JAPQKH010000003">
    <property type="protein sequence ID" value="KAJ5106119.1"/>
    <property type="molecule type" value="Genomic_DNA"/>
</dbReference>
<protein>
    <submittedName>
        <fullName evidence="2">Uncharacterized protein</fullName>
    </submittedName>
</protein>
<organism evidence="2 3">
    <name type="scientific">Penicillium angulare</name>
    <dbReference type="NCBI Taxonomy" id="116970"/>
    <lineage>
        <taxon>Eukaryota</taxon>
        <taxon>Fungi</taxon>
        <taxon>Dikarya</taxon>
        <taxon>Ascomycota</taxon>
        <taxon>Pezizomycotina</taxon>
        <taxon>Eurotiomycetes</taxon>
        <taxon>Eurotiomycetidae</taxon>
        <taxon>Eurotiales</taxon>
        <taxon>Aspergillaceae</taxon>
        <taxon>Penicillium</taxon>
    </lineage>
</organism>
<dbReference type="Proteomes" id="UP001149165">
    <property type="component" value="Unassembled WGS sequence"/>
</dbReference>
<dbReference type="Gene3D" id="2.20.70.150">
    <property type="match status" value="1"/>
</dbReference>
<dbReference type="InterPro" id="IPR047142">
    <property type="entry name" value="OryJ/VirC-like"/>
</dbReference>
<dbReference type="Gene3D" id="2.60.120.10">
    <property type="entry name" value="Jelly Rolls"/>
    <property type="match status" value="1"/>
</dbReference>
<reference evidence="2" key="1">
    <citation type="submission" date="2022-11" db="EMBL/GenBank/DDBJ databases">
        <authorList>
            <person name="Petersen C."/>
        </authorList>
    </citation>
    <scope>NUCLEOTIDE SEQUENCE</scope>
    <source>
        <strain evidence="2">IBT 30069</strain>
    </source>
</reference>
<accession>A0A9W9FTK4</accession>